<dbReference type="GO" id="GO:0016491">
    <property type="term" value="F:oxidoreductase activity"/>
    <property type="evidence" value="ECO:0007669"/>
    <property type="project" value="InterPro"/>
</dbReference>
<keyword evidence="1" id="KW-0285">Flavoprotein</keyword>
<dbReference type="EMBL" id="LN679122">
    <property type="protein sequence ID" value="CEL56517.1"/>
    <property type="molecule type" value="Genomic_DNA"/>
</dbReference>
<gene>
    <name evidence="3" type="ORF">RSOLAG1IB_07866</name>
</gene>
<accession>A0A0B7FK25</accession>
<keyword evidence="4" id="KW-1185">Reference proteome</keyword>
<dbReference type="GO" id="GO:0010181">
    <property type="term" value="F:FMN binding"/>
    <property type="evidence" value="ECO:0007669"/>
    <property type="project" value="TreeGrafter"/>
</dbReference>
<evidence type="ECO:0000313" key="4">
    <source>
        <dbReference type="Proteomes" id="UP000059188"/>
    </source>
</evidence>
<feature type="domain" description="Oxidoreductase FAD/NAD(P)-binding" evidence="2">
    <location>
        <begin position="3"/>
        <end position="83"/>
    </location>
</feature>
<name>A0A0B7FK25_THACB</name>
<dbReference type="OrthoDB" id="1856718at2759"/>
<proteinExistence type="predicted"/>
<dbReference type="SUPFAM" id="SSF52343">
    <property type="entry name" value="Ferredoxin reductase-like, C-terminal NADP-linked domain"/>
    <property type="match status" value="1"/>
</dbReference>
<reference evidence="3 4" key="1">
    <citation type="submission" date="2014-11" db="EMBL/GenBank/DDBJ databases">
        <authorList>
            <person name="Wibberg Daniel"/>
        </authorList>
    </citation>
    <scope>NUCLEOTIDE SEQUENCE [LARGE SCALE GENOMIC DNA]</scope>
    <source>
        <strain evidence="3">Rhizoctonia solani AG1-IB 7/3/14</strain>
    </source>
</reference>
<protein>
    <submittedName>
        <fullName evidence="3">Putative NADPH reductase TAH18</fullName>
    </submittedName>
</protein>
<dbReference type="InterPro" id="IPR001433">
    <property type="entry name" value="OxRdtase_FAD/NAD-bd"/>
</dbReference>
<sequence>MENTLYFGCRSTAADHHFHKEWEAYQKQNALIYRVAASRDQERKLYVQDLIAGDSKEIKKRLVDREGNLYISGSSNQMPSGVRKAVIACLRDECGWSEDESAKYVDRMEMEGRWCEECW</sequence>
<evidence type="ECO:0000256" key="1">
    <source>
        <dbReference type="ARBA" id="ARBA00022630"/>
    </source>
</evidence>
<dbReference type="PANTHER" id="PTHR19384">
    <property type="entry name" value="NITRIC OXIDE SYNTHASE-RELATED"/>
    <property type="match status" value="1"/>
</dbReference>
<evidence type="ECO:0000313" key="3">
    <source>
        <dbReference type="EMBL" id="CEL56517.1"/>
    </source>
</evidence>
<dbReference type="GO" id="GO:0005829">
    <property type="term" value="C:cytosol"/>
    <property type="evidence" value="ECO:0007669"/>
    <property type="project" value="TreeGrafter"/>
</dbReference>
<dbReference type="STRING" id="1108050.A0A0B7FK25"/>
<evidence type="ECO:0000259" key="2">
    <source>
        <dbReference type="Pfam" id="PF00175"/>
    </source>
</evidence>
<dbReference type="Proteomes" id="UP000059188">
    <property type="component" value="Unassembled WGS sequence"/>
</dbReference>
<dbReference type="Pfam" id="PF00175">
    <property type="entry name" value="NAD_binding_1"/>
    <property type="match status" value="1"/>
</dbReference>
<dbReference type="Gene3D" id="3.40.50.80">
    <property type="entry name" value="Nucleotide-binding domain of ferredoxin-NADP reductase (FNR) module"/>
    <property type="match status" value="1"/>
</dbReference>
<dbReference type="PANTHER" id="PTHR19384:SF10">
    <property type="entry name" value="NADPH-DEPENDENT DIFLAVIN OXIDOREDUCTASE 1"/>
    <property type="match status" value="1"/>
</dbReference>
<organism evidence="3 4">
    <name type="scientific">Thanatephorus cucumeris (strain AG1-IB / isolate 7/3/14)</name>
    <name type="common">Lettuce bottom rot fungus</name>
    <name type="synonym">Rhizoctonia solani</name>
    <dbReference type="NCBI Taxonomy" id="1108050"/>
    <lineage>
        <taxon>Eukaryota</taxon>
        <taxon>Fungi</taxon>
        <taxon>Dikarya</taxon>
        <taxon>Basidiomycota</taxon>
        <taxon>Agaricomycotina</taxon>
        <taxon>Agaricomycetes</taxon>
        <taxon>Cantharellales</taxon>
        <taxon>Ceratobasidiaceae</taxon>
        <taxon>Rhizoctonia</taxon>
        <taxon>Rhizoctonia solani AG-1</taxon>
    </lineage>
</organism>
<dbReference type="AlphaFoldDB" id="A0A0B7FK25"/>
<dbReference type="GO" id="GO:0050660">
    <property type="term" value="F:flavin adenine dinucleotide binding"/>
    <property type="evidence" value="ECO:0007669"/>
    <property type="project" value="TreeGrafter"/>
</dbReference>
<dbReference type="InterPro" id="IPR039261">
    <property type="entry name" value="FNR_nucleotide-bd"/>
</dbReference>